<protein>
    <submittedName>
        <fullName evidence="1">Uncharacterized protein</fullName>
    </submittedName>
</protein>
<gene>
    <name evidence="1" type="ORF">GCM10023220_67020</name>
</gene>
<evidence type="ECO:0000313" key="1">
    <source>
        <dbReference type="EMBL" id="GAA4823914.1"/>
    </source>
</evidence>
<comment type="caution">
    <text evidence="1">The sequence shown here is derived from an EMBL/GenBank/DDBJ whole genome shotgun (WGS) entry which is preliminary data.</text>
</comment>
<name>A0ABP9D291_9ACTN</name>
<dbReference type="EMBL" id="BAABIG010000089">
    <property type="protein sequence ID" value="GAA4823914.1"/>
    <property type="molecule type" value="Genomic_DNA"/>
</dbReference>
<accession>A0ABP9D291</accession>
<evidence type="ECO:0000313" key="2">
    <source>
        <dbReference type="Proteomes" id="UP001501265"/>
    </source>
</evidence>
<organism evidence="1 2">
    <name type="scientific">Streptomyces ziwulingensis</name>
    <dbReference type="NCBI Taxonomy" id="1045501"/>
    <lineage>
        <taxon>Bacteria</taxon>
        <taxon>Bacillati</taxon>
        <taxon>Actinomycetota</taxon>
        <taxon>Actinomycetes</taxon>
        <taxon>Kitasatosporales</taxon>
        <taxon>Streptomycetaceae</taxon>
        <taxon>Streptomyces</taxon>
    </lineage>
</organism>
<dbReference type="RefSeq" id="WP_345624452.1">
    <property type="nucleotide sequence ID" value="NZ_BAABIG010000089.1"/>
</dbReference>
<dbReference type="Proteomes" id="UP001501265">
    <property type="component" value="Unassembled WGS sequence"/>
</dbReference>
<sequence length="93" mass="10183">MTDQTTYRIVFGPAWPVPSISVDFADRNAAARTVAEHAIPHLKPVLAAKGRPELADCFFQTDRALTVGQFMWLDLAGEKAAQFCPARLTPVTP</sequence>
<proteinExistence type="predicted"/>
<reference evidence="2" key="1">
    <citation type="journal article" date="2019" name="Int. J. Syst. Evol. Microbiol.">
        <title>The Global Catalogue of Microorganisms (GCM) 10K type strain sequencing project: providing services to taxonomists for standard genome sequencing and annotation.</title>
        <authorList>
            <consortium name="The Broad Institute Genomics Platform"/>
            <consortium name="The Broad Institute Genome Sequencing Center for Infectious Disease"/>
            <person name="Wu L."/>
            <person name="Ma J."/>
        </authorList>
    </citation>
    <scope>NUCLEOTIDE SEQUENCE [LARGE SCALE GENOMIC DNA]</scope>
    <source>
        <strain evidence="2">JCM 18081</strain>
    </source>
</reference>
<keyword evidence="2" id="KW-1185">Reference proteome</keyword>